<dbReference type="InterPro" id="IPR027417">
    <property type="entry name" value="P-loop_NTPase"/>
</dbReference>
<dbReference type="RefSeq" id="WP_124942557.1">
    <property type="nucleotide sequence ID" value="NZ_RHGY01000001.1"/>
</dbReference>
<comment type="similarity">
    <text evidence="1 11">Belongs to the thymidylate kinase family.</text>
</comment>
<comment type="caution">
    <text evidence="13">The sequence shown here is derived from an EMBL/GenBank/DDBJ whole genome shotgun (WGS) entry which is preliminary data.</text>
</comment>
<evidence type="ECO:0000256" key="8">
    <source>
        <dbReference type="ARBA" id="ARBA00022840"/>
    </source>
</evidence>
<dbReference type="EMBL" id="RHGY01000001">
    <property type="protein sequence ID" value="RRG18583.1"/>
    <property type="molecule type" value="Genomic_DNA"/>
</dbReference>
<evidence type="ECO:0000256" key="3">
    <source>
        <dbReference type="ARBA" id="ARBA00017144"/>
    </source>
</evidence>
<keyword evidence="7 11" id="KW-0418">Kinase</keyword>
<dbReference type="PANTHER" id="PTHR10344:SF4">
    <property type="entry name" value="UMP-CMP KINASE 2, MITOCHONDRIAL"/>
    <property type="match status" value="1"/>
</dbReference>
<dbReference type="NCBIfam" id="TIGR00041">
    <property type="entry name" value="DTMP_kinase"/>
    <property type="match status" value="1"/>
</dbReference>
<evidence type="ECO:0000256" key="2">
    <source>
        <dbReference type="ARBA" id="ARBA00012980"/>
    </source>
</evidence>
<evidence type="ECO:0000256" key="6">
    <source>
        <dbReference type="ARBA" id="ARBA00022741"/>
    </source>
</evidence>
<proteinExistence type="inferred from homology"/>
<dbReference type="FunFam" id="3.40.50.300:FF:000225">
    <property type="entry name" value="Thymidylate kinase"/>
    <property type="match status" value="1"/>
</dbReference>
<dbReference type="GO" id="GO:0006235">
    <property type="term" value="P:dTTP biosynthetic process"/>
    <property type="evidence" value="ECO:0007669"/>
    <property type="project" value="UniProtKB-UniRule"/>
</dbReference>
<dbReference type="GO" id="GO:0006233">
    <property type="term" value="P:dTDP biosynthetic process"/>
    <property type="evidence" value="ECO:0007669"/>
    <property type="project" value="InterPro"/>
</dbReference>
<reference evidence="13 14" key="1">
    <citation type="submission" date="2018-10" db="EMBL/GenBank/DDBJ databases">
        <title>Draft genome sequence of Weissella viridescens UCO-SMC3.</title>
        <authorList>
            <person name="Garcia-Cancino A."/>
            <person name="Espinoza-Monje M."/>
            <person name="Albarracin L."/>
            <person name="Garcia-Castillo V."/>
            <person name="Campos-Martin J."/>
            <person name="Nakano Y."/>
            <person name="Guitierrez-Zamorano C."/>
            <person name="Ikeda-Ohtsubo W."/>
            <person name="Morita H."/>
            <person name="Kitazawa H."/>
            <person name="Villena J."/>
        </authorList>
    </citation>
    <scope>NUCLEOTIDE SEQUENCE [LARGE SCALE GENOMIC DNA]</scope>
    <source>
        <strain evidence="13 14">UCO-SMC3</strain>
    </source>
</reference>
<evidence type="ECO:0000313" key="13">
    <source>
        <dbReference type="EMBL" id="RRG18583.1"/>
    </source>
</evidence>
<dbReference type="HAMAP" id="MF_00165">
    <property type="entry name" value="Thymidylate_kinase"/>
    <property type="match status" value="1"/>
</dbReference>
<dbReference type="GO" id="GO:0005524">
    <property type="term" value="F:ATP binding"/>
    <property type="evidence" value="ECO:0007669"/>
    <property type="project" value="UniProtKB-UniRule"/>
</dbReference>
<dbReference type="InterPro" id="IPR018095">
    <property type="entry name" value="Thymidylate_kin_CS"/>
</dbReference>
<keyword evidence="4 11" id="KW-0808">Transferase</keyword>
<comment type="catalytic activity">
    <reaction evidence="9 11">
        <text>dTMP + ATP = dTDP + ADP</text>
        <dbReference type="Rhea" id="RHEA:13517"/>
        <dbReference type="ChEBI" id="CHEBI:30616"/>
        <dbReference type="ChEBI" id="CHEBI:58369"/>
        <dbReference type="ChEBI" id="CHEBI:63528"/>
        <dbReference type="ChEBI" id="CHEBI:456216"/>
        <dbReference type="EC" id="2.7.4.9"/>
    </reaction>
</comment>
<evidence type="ECO:0000313" key="14">
    <source>
        <dbReference type="Proteomes" id="UP000275836"/>
    </source>
</evidence>
<evidence type="ECO:0000256" key="7">
    <source>
        <dbReference type="ARBA" id="ARBA00022777"/>
    </source>
</evidence>
<feature type="binding site" evidence="11">
    <location>
        <begin position="10"/>
        <end position="17"/>
    </location>
    <ligand>
        <name>ATP</name>
        <dbReference type="ChEBI" id="CHEBI:30616"/>
    </ligand>
</feature>
<accession>A0A3P2RD67</accession>
<dbReference type="InterPro" id="IPR018094">
    <property type="entry name" value="Thymidylate_kinase"/>
</dbReference>
<gene>
    <name evidence="11" type="primary">tmk</name>
    <name evidence="13" type="ORF">D3P96_00960</name>
</gene>
<evidence type="ECO:0000256" key="11">
    <source>
        <dbReference type="HAMAP-Rule" id="MF_00165"/>
    </source>
</evidence>
<dbReference type="CDD" id="cd01672">
    <property type="entry name" value="TMPK"/>
    <property type="match status" value="1"/>
</dbReference>
<evidence type="ECO:0000256" key="5">
    <source>
        <dbReference type="ARBA" id="ARBA00022727"/>
    </source>
</evidence>
<dbReference type="EC" id="2.7.4.9" evidence="2 11"/>
<keyword evidence="6 11" id="KW-0547">Nucleotide-binding</keyword>
<protein>
    <recommendedName>
        <fullName evidence="3 11">Thymidylate kinase</fullName>
        <ecNumber evidence="2 11">2.7.4.9</ecNumber>
    </recommendedName>
    <alternativeName>
        <fullName evidence="11">dTMP kinase</fullName>
    </alternativeName>
</protein>
<evidence type="ECO:0000259" key="12">
    <source>
        <dbReference type="Pfam" id="PF02223"/>
    </source>
</evidence>
<dbReference type="GO" id="GO:0005829">
    <property type="term" value="C:cytosol"/>
    <property type="evidence" value="ECO:0007669"/>
    <property type="project" value="TreeGrafter"/>
</dbReference>
<dbReference type="GO" id="GO:0006227">
    <property type="term" value="P:dUDP biosynthetic process"/>
    <property type="evidence" value="ECO:0007669"/>
    <property type="project" value="TreeGrafter"/>
</dbReference>
<keyword evidence="8 11" id="KW-0067">ATP-binding</keyword>
<dbReference type="InterPro" id="IPR039430">
    <property type="entry name" value="Thymidylate_kin-like_dom"/>
</dbReference>
<name>A0A3P2RD67_WEIVI</name>
<dbReference type="GO" id="GO:0004798">
    <property type="term" value="F:dTMP kinase activity"/>
    <property type="evidence" value="ECO:0007669"/>
    <property type="project" value="UniProtKB-UniRule"/>
</dbReference>
<evidence type="ECO:0000256" key="9">
    <source>
        <dbReference type="ARBA" id="ARBA00048743"/>
    </source>
</evidence>
<keyword evidence="5 11" id="KW-0545">Nucleotide biosynthesis</keyword>
<dbReference type="PANTHER" id="PTHR10344">
    <property type="entry name" value="THYMIDYLATE KINASE"/>
    <property type="match status" value="1"/>
</dbReference>
<organism evidence="13 14">
    <name type="scientific">Weissella viridescens</name>
    <name type="common">Lactobacillus viridescens</name>
    <dbReference type="NCBI Taxonomy" id="1629"/>
    <lineage>
        <taxon>Bacteria</taxon>
        <taxon>Bacillati</taxon>
        <taxon>Bacillota</taxon>
        <taxon>Bacilli</taxon>
        <taxon>Lactobacillales</taxon>
        <taxon>Lactobacillaceae</taxon>
        <taxon>Weissella</taxon>
    </lineage>
</organism>
<dbReference type="Gene3D" id="3.40.50.300">
    <property type="entry name" value="P-loop containing nucleotide triphosphate hydrolases"/>
    <property type="match status" value="1"/>
</dbReference>
<feature type="domain" description="Thymidylate kinase-like" evidence="12">
    <location>
        <begin position="8"/>
        <end position="201"/>
    </location>
</feature>
<dbReference type="PROSITE" id="PS01331">
    <property type="entry name" value="THYMIDYLATE_KINASE"/>
    <property type="match status" value="1"/>
</dbReference>
<dbReference type="Pfam" id="PF02223">
    <property type="entry name" value="Thymidylate_kin"/>
    <property type="match status" value="1"/>
</dbReference>
<dbReference type="AlphaFoldDB" id="A0A3P2RD67"/>
<dbReference type="SUPFAM" id="SSF52540">
    <property type="entry name" value="P-loop containing nucleoside triphosphate hydrolases"/>
    <property type="match status" value="1"/>
</dbReference>
<sequence length="216" mass="23755">MTGKFISFEGPDGAGKTSVLHAILDRLTPVLGEQLVITREPGGRDNQVAEAIRDLVLSPDYPAMDPWTEAMLYAAARRQHVVETIRPALADDKVIISDRYLDSSIAYQGGGRELGAKKVADLNQYATNGLQPQATIYLDLAPEVGLARIQATRQDEINRLDVEALAFHQRVNAAYHDLIAADPDRFWVIDASQPLEQVVADAWDAMQHILTLPTEA</sequence>
<evidence type="ECO:0000256" key="10">
    <source>
        <dbReference type="ARBA" id="ARBA00057735"/>
    </source>
</evidence>
<dbReference type="OrthoDB" id="9774907at2"/>
<evidence type="ECO:0000256" key="1">
    <source>
        <dbReference type="ARBA" id="ARBA00009776"/>
    </source>
</evidence>
<dbReference type="Proteomes" id="UP000275836">
    <property type="component" value="Unassembled WGS sequence"/>
</dbReference>
<comment type="function">
    <text evidence="10 11">Phosphorylation of dTMP to form dTDP in both de novo and salvage pathways of dTTP synthesis.</text>
</comment>
<evidence type="ECO:0000256" key="4">
    <source>
        <dbReference type="ARBA" id="ARBA00022679"/>
    </source>
</evidence>